<organism evidence="1 2">
    <name type="scientific">Meloidogyne enterolobii</name>
    <name type="common">Root-knot nematode worm</name>
    <name type="synonym">Meloidogyne mayaguensis</name>
    <dbReference type="NCBI Taxonomy" id="390850"/>
    <lineage>
        <taxon>Eukaryota</taxon>
        <taxon>Metazoa</taxon>
        <taxon>Ecdysozoa</taxon>
        <taxon>Nematoda</taxon>
        <taxon>Chromadorea</taxon>
        <taxon>Rhabditida</taxon>
        <taxon>Tylenchina</taxon>
        <taxon>Tylenchomorpha</taxon>
        <taxon>Tylenchoidea</taxon>
        <taxon>Meloidogynidae</taxon>
        <taxon>Meloidogyninae</taxon>
        <taxon>Meloidogyne</taxon>
    </lineage>
</organism>
<proteinExistence type="predicted"/>
<accession>A0ACB1B721</accession>
<reference evidence="1" key="1">
    <citation type="submission" date="2023-11" db="EMBL/GenBank/DDBJ databases">
        <authorList>
            <person name="Poullet M."/>
        </authorList>
    </citation>
    <scope>NUCLEOTIDE SEQUENCE</scope>
    <source>
        <strain evidence="1">E1834</strain>
    </source>
</reference>
<dbReference type="EMBL" id="CAVMJV010000225">
    <property type="protein sequence ID" value="CAK5126419.1"/>
    <property type="molecule type" value="Genomic_DNA"/>
</dbReference>
<evidence type="ECO:0000313" key="1">
    <source>
        <dbReference type="EMBL" id="CAK5126419.1"/>
    </source>
</evidence>
<gene>
    <name evidence="1" type="ORF">MENTE1834_LOCUS48279</name>
</gene>
<evidence type="ECO:0000313" key="2">
    <source>
        <dbReference type="Proteomes" id="UP001497535"/>
    </source>
</evidence>
<keyword evidence="2" id="KW-1185">Reference proteome</keyword>
<name>A0ACB1B721_MELEN</name>
<comment type="caution">
    <text evidence="1">The sequence shown here is derived from an EMBL/GenBank/DDBJ whole genome shotgun (WGS) entry which is preliminary data.</text>
</comment>
<dbReference type="Proteomes" id="UP001497535">
    <property type="component" value="Unassembled WGS sequence"/>
</dbReference>
<protein>
    <submittedName>
        <fullName evidence="1">Uncharacterized protein</fullName>
    </submittedName>
</protein>
<sequence>MILNILNTDIESLNHHQYASFENCVYYFLANRAQQQVASSGLHFGTASLQPIASMPPNYSQIRLLVAKITIQHFQLNEFLRSLDIVGYLELRWRDERLVWEQSQFKVPQIRIGSASHIWVPYLTGQGYETALHNDNEQMEVRKIEVKNTGNVSAIMGFKFSTFCDDTDFKHFPNDIYKY</sequence>